<dbReference type="RefSeq" id="WP_407069663.1">
    <property type="nucleotide sequence ID" value="NZ_JBJJXE010000058.1"/>
</dbReference>
<evidence type="ECO:0000313" key="1">
    <source>
        <dbReference type="EMBL" id="MFL1733192.1"/>
    </source>
</evidence>
<dbReference type="Proteomes" id="UP001624684">
    <property type="component" value="Unassembled WGS sequence"/>
</dbReference>
<organism evidence="1 2">
    <name type="scientific">Moraxella oculi</name>
    <dbReference type="NCBI Taxonomy" id="2940516"/>
    <lineage>
        <taxon>Bacteria</taxon>
        <taxon>Pseudomonadati</taxon>
        <taxon>Pseudomonadota</taxon>
        <taxon>Gammaproteobacteria</taxon>
        <taxon>Moraxellales</taxon>
        <taxon>Moraxellaceae</taxon>
        <taxon>Moraxella</taxon>
    </lineage>
</organism>
<sequence>MNLKAKVEELLELQDIIPIKEKDTHKEYRVITYNVLDSLGIKNDSEFYELYVSYFLGGLDHKAGTPEMIDPCPPQDMLGTATFAHNVWGFPKNYILFTTGEG</sequence>
<keyword evidence="2" id="KW-1185">Reference proteome</keyword>
<dbReference type="EMBL" id="JBJJXE010000058">
    <property type="protein sequence ID" value="MFL1733192.1"/>
    <property type="molecule type" value="Genomic_DNA"/>
</dbReference>
<reference evidence="1 2" key="1">
    <citation type="submission" date="2024-11" db="EMBL/GenBank/DDBJ databases">
        <title>First Report of Moraxella oculi in Brazil in an Infectious Bovine Keratoconjunctivitis Outbreak.</title>
        <authorList>
            <person name="Carvalho C.V."/>
            <person name="Domingues R."/>
            <person name="Coutinho C."/>
            <person name="Honorio N.T.B.S."/>
            <person name="Faza D.R.L.R."/>
            <person name="Carvalho W.A."/>
            <person name="Machado A.B.F."/>
            <person name="Martins M.F."/>
            <person name="Gaspar E.B."/>
        </authorList>
    </citation>
    <scope>NUCLEOTIDE SEQUENCE [LARGE SCALE GENOMIC DNA]</scope>
    <source>
        <strain evidence="1 2">2117LE</strain>
    </source>
</reference>
<gene>
    <name evidence="1" type="ORF">ACJHVH_09450</name>
</gene>
<accession>A0ABW8UB03</accession>
<comment type="caution">
    <text evidence="1">The sequence shown here is derived from an EMBL/GenBank/DDBJ whole genome shotgun (WGS) entry which is preliminary data.</text>
</comment>
<name>A0ABW8UB03_9GAMM</name>
<protein>
    <submittedName>
        <fullName evidence="1">Uncharacterized protein</fullName>
    </submittedName>
</protein>
<evidence type="ECO:0000313" key="2">
    <source>
        <dbReference type="Proteomes" id="UP001624684"/>
    </source>
</evidence>
<feature type="non-terminal residue" evidence="1">
    <location>
        <position position="102"/>
    </location>
</feature>
<proteinExistence type="predicted"/>